<reference evidence="1" key="1">
    <citation type="submission" date="2021-06" db="EMBL/GenBank/DDBJ databases">
        <authorList>
            <person name="Kallberg Y."/>
            <person name="Tangrot J."/>
            <person name="Rosling A."/>
        </authorList>
    </citation>
    <scope>NUCLEOTIDE SEQUENCE</scope>
    <source>
        <strain evidence="1">87-6 pot B 2015</strain>
    </source>
</reference>
<evidence type="ECO:0000313" key="1">
    <source>
        <dbReference type="EMBL" id="CAG8721514.1"/>
    </source>
</evidence>
<dbReference type="Proteomes" id="UP000789375">
    <property type="component" value="Unassembled WGS sequence"/>
</dbReference>
<sequence length="70" mass="8294">LITKLVDPRTRVSYAKNLIDTSDEGLEELKELNKKSYSFYDNIFEENNKGAFEFKDDILEYFSDDLDKDF</sequence>
<protein>
    <submittedName>
        <fullName evidence="1">3887_t:CDS:1</fullName>
    </submittedName>
</protein>
<keyword evidence="2" id="KW-1185">Reference proteome</keyword>
<accession>A0A9N9NCN4</accession>
<organism evidence="1 2">
    <name type="scientific">Funneliformis mosseae</name>
    <name type="common">Endomycorrhizal fungus</name>
    <name type="synonym">Glomus mosseae</name>
    <dbReference type="NCBI Taxonomy" id="27381"/>
    <lineage>
        <taxon>Eukaryota</taxon>
        <taxon>Fungi</taxon>
        <taxon>Fungi incertae sedis</taxon>
        <taxon>Mucoromycota</taxon>
        <taxon>Glomeromycotina</taxon>
        <taxon>Glomeromycetes</taxon>
        <taxon>Glomerales</taxon>
        <taxon>Glomeraceae</taxon>
        <taxon>Funneliformis</taxon>
    </lineage>
</organism>
<feature type="non-terminal residue" evidence="1">
    <location>
        <position position="70"/>
    </location>
</feature>
<comment type="caution">
    <text evidence="1">The sequence shown here is derived from an EMBL/GenBank/DDBJ whole genome shotgun (WGS) entry which is preliminary data.</text>
</comment>
<name>A0A9N9NCN4_FUNMO</name>
<dbReference type="AlphaFoldDB" id="A0A9N9NCN4"/>
<gene>
    <name evidence="1" type="ORF">FMOSSE_LOCUS15020</name>
</gene>
<proteinExistence type="predicted"/>
<dbReference type="EMBL" id="CAJVPP010013639">
    <property type="protein sequence ID" value="CAG8721514.1"/>
    <property type="molecule type" value="Genomic_DNA"/>
</dbReference>
<evidence type="ECO:0000313" key="2">
    <source>
        <dbReference type="Proteomes" id="UP000789375"/>
    </source>
</evidence>